<evidence type="ECO:0000313" key="3">
    <source>
        <dbReference type="EMBL" id="QCW98983.1"/>
    </source>
</evidence>
<dbReference type="PROSITE" id="PS51257">
    <property type="entry name" value="PROKAR_LIPOPROTEIN"/>
    <property type="match status" value="1"/>
</dbReference>
<evidence type="ECO:0000259" key="2">
    <source>
        <dbReference type="Pfam" id="PF00144"/>
    </source>
</evidence>
<dbReference type="OrthoDB" id="9793489at2"/>
<dbReference type="InterPro" id="IPR011990">
    <property type="entry name" value="TPR-like_helical_dom_sf"/>
</dbReference>
<dbReference type="Proteomes" id="UP000310017">
    <property type="component" value="Chromosome"/>
</dbReference>
<dbReference type="PANTHER" id="PTHR46825">
    <property type="entry name" value="D-ALANYL-D-ALANINE-CARBOXYPEPTIDASE/ENDOPEPTIDASE AMPH"/>
    <property type="match status" value="1"/>
</dbReference>
<organism evidence="3 4">
    <name type="scientific">Aggregatimonas sangjinii</name>
    <dbReference type="NCBI Taxonomy" id="2583587"/>
    <lineage>
        <taxon>Bacteria</taxon>
        <taxon>Pseudomonadati</taxon>
        <taxon>Bacteroidota</taxon>
        <taxon>Flavobacteriia</taxon>
        <taxon>Flavobacteriales</taxon>
        <taxon>Flavobacteriaceae</taxon>
        <taxon>Aggregatimonas</taxon>
    </lineage>
</organism>
<dbReference type="InterPro" id="IPR001466">
    <property type="entry name" value="Beta-lactam-related"/>
</dbReference>
<dbReference type="InterPro" id="IPR019734">
    <property type="entry name" value="TPR_rpt"/>
</dbReference>
<evidence type="ECO:0000313" key="4">
    <source>
        <dbReference type="Proteomes" id="UP000310017"/>
    </source>
</evidence>
<dbReference type="SMART" id="SM00028">
    <property type="entry name" value="TPR"/>
    <property type="match status" value="1"/>
</dbReference>
<dbReference type="AlphaFoldDB" id="A0A5B7SQR2"/>
<protein>
    <recommendedName>
        <fullName evidence="2">Beta-lactamase-related domain-containing protein</fullName>
    </recommendedName>
</protein>
<gene>
    <name evidence="3" type="ORF">FGM00_02195</name>
</gene>
<dbReference type="InterPro" id="IPR012338">
    <property type="entry name" value="Beta-lactam/transpept-like"/>
</dbReference>
<sequence length="495" mass="55918">MKNRIWIFFLALVATACKENEKTVVDNSVDPMVYSMNNNAEIILENPEINSISIGVYKDGQTYENYYGEIDDGKSNKPNENSLFEIASVTKTFTAFLMAQAVLDGKLSLGDDIRMYLEGSYPNLEYEGRPIQIKDLLTHTSGITRALSETLGKLFSPDASDAERKAMDEYDTASLLADVAKFELDTIPGTRFDYSPMVGPEILAIILEKVYQKPYAELLKEHILVKADMNDTFLQVEGANAKNMVNGYTDDGEFAPPVNIPLTGAGGGLKSTVPDLLKYIRFLLESKDPVISEMQKPLFFDEEDGDQYGYFWNLGEGEFMHSGGTRGTTNWLILSPQYNSGFTVIFNSNGKNSGRLINRIANRILDDIENYPKQNAYFVVRKAVLKDTEKGIEYYHQLKKDSLAHFDFDDDAMLNLVGYDLLRQDRTSEAIKIFQLLVSEFPDSANPYDSLGEAYFMNEAYDLALANYQKSYELNPENENALMMMERIEEAKKNQ</sequence>
<dbReference type="Gene3D" id="1.25.40.10">
    <property type="entry name" value="Tetratricopeptide repeat domain"/>
    <property type="match status" value="1"/>
</dbReference>
<dbReference type="PANTHER" id="PTHR46825:SF9">
    <property type="entry name" value="BETA-LACTAMASE-RELATED DOMAIN-CONTAINING PROTEIN"/>
    <property type="match status" value="1"/>
</dbReference>
<dbReference type="KEGG" id="asag:FGM00_02195"/>
<dbReference type="SUPFAM" id="SSF48452">
    <property type="entry name" value="TPR-like"/>
    <property type="match status" value="1"/>
</dbReference>
<keyword evidence="1" id="KW-0802">TPR repeat</keyword>
<dbReference type="PROSITE" id="PS50005">
    <property type="entry name" value="TPR"/>
    <property type="match status" value="1"/>
</dbReference>
<proteinExistence type="predicted"/>
<accession>A0A5B7SQR2</accession>
<keyword evidence="4" id="KW-1185">Reference proteome</keyword>
<dbReference type="Gene3D" id="3.40.710.10">
    <property type="entry name" value="DD-peptidase/beta-lactamase superfamily"/>
    <property type="match status" value="1"/>
</dbReference>
<name>A0A5B7SQR2_9FLAO</name>
<dbReference type="SUPFAM" id="SSF56601">
    <property type="entry name" value="beta-lactamase/transpeptidase-like"/>
    <property type="match status" value="1"/>
</dbReference>
<dbReference type="EMBL" id="CP040710">
    <property type="protein sequence ID" value="QCW98983.1"/>
    <property type="molecule type" value="Genomic_DNA"/>
</dbReference>
<dbReference type="Pfam" id="PF00144">
    <property type="entry name" value="Beta-lactamase"/>
    <property type="match status" value="1"/>
</dbReference>
<feature type="repeat" description="TPR" evidence="1">
    <location>
        <begin position="445"/>
        <end position="478"/>
    </location>
</feature>
<dbReference type="InterPro" id="IPR050491">
    <property type="entry name" value="AmpC-like"/>
</dbReference>
<feature type="domain" description="Beta-lactamase-related" evidence="2">
    <location>
        <begin position="47"/>
        <end position="360"/>
    </location>
</feature>
<evidence type="ECO:0000256" key="1">
    <source>
        <dbReference type="PROSITE-ProRule" id="PRU00339"/>
    </source>
</evidence>
<reference evidence="3 4" key="1">
    <citation type="submission" date="2019-05" db="EMBL/GenBank/DDBJ databases">
        <title>Genome sequencing of F202Z8.</title>
        <authorList>
            <person name="Kwon Y.M."/>
        </authorList>
    </citation>
    <scope>NUCLEOTIDE SEQUENCE [LARGE SCALE GENOMIC DNA]</scope>
    <source>
        <strain evidence="3 4">F202Z8</strain>
    </source>
</reference>
<dbReference type="RefSeq" id="WP_138851338.1">
    <property type="nucleotide sequence ID" value="NZ_CP040710.1"/>
</dbReference>